<evidence type="ECO:0000313" key="2">
    <source>
        <dbReference type="EMBL" id="MDR7666751.1"/>
    </source>
</evidence>
<proteinExistence type="predicted"/>
<feature type="transmembrane region" description="Helical" evidence="1">
    <location>
        <begin position="50"/>
        <end position="73"/>
    </location>
</feature>
<comment type="caution">
    <text evidence="2">The sequence shown here is derived from an EMBL/GenBank/DDBJ whole genome shotgun (WGS) entry which is preliminary data.</text>
</comment>
<keyword evidence="1" id="KW-1133">Transmembrane helix</keyword>
<name>A0ABU2D438_9EURY</name>
<dbReference type="PANTHER" id="PTHR43847:SF1">
    <property type="entry name" value="BLL3993 PROTEIN"/>
    <property type="match status" value="1"/>
</dbReference>
<dbReference type="InterPro" id="IPR052527">
    <property type="entry name" value="Metal_cation-efflux_comp"/>
</dbReference>
<organism evidence="2 3">
    <name type="scientific">Methanosarcina baikalica</name>
    <dbReference type="NCBI Taxonomy" id="3073890"/>
    <lineage>
        <taxon>Archaea</taxon>
        <taxon>Methanobacteriati</taxon>
        <taxon>Methanobacteriota</taxon>
        <taxon>Stenosarchaea group</taxon>
        <taxon>Methanomicrobia</taxon>
        <taxon>Methanosarcinales</taxon>
        <taxon>Methanosarcinaceae</taxon>
        <taxon>Methanosarcina</taxon>
    </lineage>
</organism>
<sequence length="75" mass="8501">MEKNPKLLERRVKAGPEAEKEKTQKIIQLFAAICFFAIIALPALDHRFGWSNVPLFIVIVGDILVSVGFFSFFSF</sequence>
<dbReference type="Proteomes" id="UP001246244">
    <property type="component" value="Unassembled WGS sequence"/>
</dbReference>
<keyword evidence="3" id="KW-1185">Reference proteome</keyword>
<feature type="non-terminal residue" evidence="2">
    <location>
        <position position="75"/>
    </location>
</feature>
<evidence type="ECO:0000313" key="3">
    <source>
        <dbReference type="Proteomes" id="UP001246244"/>
    </source>
</evidence>
<feature type="transmembrane region" description="Helical" evidence="1">
    <location>
        <begin position="26"/>
        <end position="44"/>
    </location>
</feature>
<dbReference type="PANTHER" id="PTHR43847">
    <property type="entry name" value="BLL3993 PROTEIN"/>
    <property type="match status" value="1"/>
</dbReference>
<accession>A0ABU2D438</accession>
<keyword evidence="1" id="KW-0812">Transmembrane</keyword>
<protein>
    <submittedName>
        <fullName evidence="2">Isoprenylcysteine carboxylmethyltransferase family protein</fullName>
    </submittedName>
</protein>
<gene>
    <name evidence="2" type="ORF">RG963_13375</name>
</gene>
<dbReference type="EMBL" id="JAVKPK010000066">
    <property type="protein sequence ID" value="MDR7666751.1"/>
    <property type="molecule type" value="Genomic_DNA"/>
</dbReference>
<reference evidence="3" key="1">
    <citation type="submission" date="2023-07" db="EMBL/GenBank/DDBJ databases">
        <title>Whole-genome sequencing of a new Methanosarcina sp. Z-7115.</title>
        <authorList>
            <person name="Zhilina T.N."/>
            <person name="Merkel A.Y."/>
        </authorList>
    </citation>
    <scope>NUCLEOTIDE SEQUENCE [LARGE SCALE GENOMIC DNA]</scope>
    <source>
        <strain evidence="3">Z-7115</strain>
    </source>
</reference>
<evidence type="ECO:0000256" key="1">
    <source>
        <dbReference type="SAM" id="Phobius"/>
    </source>
</evidence>
<keyword evidence="1" id="KW-0472">Membrane</keyword>